<evidence type="ECO:0000313" key="2">
    <source>
        <dbReference type="Proteomes" id="UP001152798"/>
    </source>
</evidence>
<dbReference type="OrthoDB" id="10540638at2759"/>
<dbReference type="EMBL" id="OV725081">
    <property type="protein sequence ID" value="CAH1404060.1"/>
    <property type="molecule type" value="Genomic_DNA"/>
</dbReference>
<evidence type="ECO:0000313" key="1">
    <source>
        <dbReference type="EMBL" id="CAH1404060.1"/>
    </source>
</evidence>
<reference evidence="1" key="1">
    <citation type="submission" date="2022-01" db="EMBL/GenBank/DDBJ databases">
        <authorList>
            <person name="King R."/>
        </authorList>
    </citation>
    <scope>NUCLEOTIDE SEQUENCE</scope>
</reference>
<keyword evidence="2" id="KW-1185">Reference proteome</keyword>
<dbReference type="Proteomes" id="UP001152798">
    <property type="component" value="Chromosome 5"/>
</dbReference>
<protein>
    <submittedName>
        <fullName evidence="1">Uncharacterized protein</fullName>
    </submittedName>
</protein>
<dbReference type="AlphaFoldDB" id="A0A9P0HLE5"/>
<accession>A0A9P0HLE5</accession>
<name>A0A9P0HLE5_NEZVI</name>
<gene>
    <name evidence="1" type="ORF">NEZAVI_LOCUS12532</name>
</gene>
<sequence length="45" mass="5089">MDDAGVRNLGVTIKKEVIDETETTDLKETFEKKCIDVTDTIKTML</sequence>
<proteinExistence type="predicted"/>
<organism evidence="1 2">
    <name type="scientific">Nezara viridula</name>
    <name type="common">Southern green stink bug</name>
    <name type="synonym">Cimex viridulus</name>
    <dbReference type="NCBI Taxonomy" id="85310"/>
    <lineage>
        <taxon>Eukaryota</taxon>
        <taxon>Metazoa</taxon>
        <taxon>Ecdysozoa</taxon>
        <taxon>Arthropoda</taxon>
        <taxon>Hexapoda</taxon>
        <taxon>Insecta</taxon>
        <taxon>Pterygota</taxon>
        <taxon>Neoptera</taxon>
        <taxon>Paraneoptera</taxon>
        <taxon>Hemiptera</taxon>
        <taxon>Heteroptera</taxon>
        <taxon>Panheteroptera</taxon>
        <taxon>Pentatomomorpha</taxon>
        <taxon>Pentatomoidea</taxon>
        <taxon>Pentatomidae</taxon>
        <taxon>Pentatominae</taxon>
        <taxon>Nezara</taxon>
    </lineage>
</organism>